<evidence type="ECO:0000256" key="2">
    <source>
        <dbReference type="SAM" id="Phobius"/>
    </source>
</evidence>
<comment type="caution">
    <text evidence="3">The sequence shown here is derived from an EMBL/GenBank/DDBJ whole genome shotgun (WGS) entry which is preliminary data.</text>
</comment>
<reference evidence="3 4" key="1">
    <citation type="submission" date="2019-03" db="EMBL/GenBank/DDBJ databases">
        <title>Genomic Encyclopedia of Type Strains, Phase IV (KMG-IV): sequencing the most valuable type-strain genomes for metagenomic binning, comparative biology and taxonomic classification.</title>
        <authorList>
            <person name="Goeker M."/>
        </authorList>
    </citation>
    <scope>NUCLEOTIDE SEQUENCE [LARGE SCALE GENOMIC DNA]</scope>
    <source>
        <strain evidence="3 4">DSM 25082</strain>
    </source>
</reference>
<dbReference type="AlphaFoldDB" id="A0A4R6MU71"/>
<keyword evidence="4" id="KW-1185">Reference proteome</keyword>
<accession>A0A4R6MU71</accession>
<dbReference type="RefSeq" id="WP_133605270.1">
    <property type="nucleotide sequence ID" value="NZ_JAUFPJ010000013.1"/>
</dbReference>
<evidence type="ECO:0000256" key="1">
    <source>
        <dbReference type="SAM" id="MobiDB-lite"/>
    </source>
</evidence>
<dbReference type="EMBL" id="SNXE01000011">
    <property type="protein sequence ID" value="TDP05523.1"/>
    <property type="molecule type" value="Genomic_DNA"/>
</dbReference>
<evidence type="ECO:0000313" key="3">
    <source>
        <dbReference type="EMBL" id="TDP05523.1"/>
    </source>
</evidence>
<sequence length="235" mass="24963">MDLAEDSLQPARGRQIAIKLLLTLLVGGLVVGAALWVRQLSGQPEAPKRQVAKISLLPDQPPPPPPPPPKEIKPPPDAPNKPMPESAPKPAEAAQPRNEPIKMEGAAGDGPSAFAAGPVRNEYIGGTPATGAAQSGSGSDRALERFFANTARQLLRDALEKHLKSERSEALAEFRVWVERDGSIARHALQSTGDVRLDAELNAALDEAARSLKLPPPPAAAAQPMKFRLQLRPLG</sequence>
<dbReference type="Pfam" id="PF13103">
    <property type="entry name" value="TonB_2"/>
    <property type="match status" value="1"/>
</dbReference>
<gene>
    <name evidence="3" type="ORF">DFR39_11127</name>
</gene>
<feature type="compositionally biased region" description="Pro residues" evidence="1">
    <location>
        <begin position="59"/>
        <end position="87"/>
    </location>
</feature>
<organism evidence="3 4">
    <name type="scientific">Roseateles asaccharophilus</name>
    <dbReference type="NCBI Taxonomy" id="582607"/>
    <lineage>
        <taxon>Bacteria</taxon>
        <taxon>Pseudomonadati</taxon>
        <taxon>Pseudomonadota</taxon>
        <taxon>Betaproteobacteria</taxon>
        <taxon>Burkholderiales</taxon>
        <taxon>Sphaerotilaceae</taxon>
        <taxon>Roseateles</taxon>
    </lineage>
</organism>
<name>A0A4R6MU71_9BURK</name>
<keyword evidence="2" id="KW-0472">Membrane</keyword>
<keyword evidence="2" id="KW-1133">Transmembrane helix</keyword>
<protein>
    <submittedName>
        <fullName evidence="3">Outer membrane transport energization protein TonB</fullName>
    </submittedName>
</protein>
<feature type="region of interest" description="Disordered" evidence="1">
    <location>
        <begin position="43"/>
        <end position="137"/>
    </location>
</feature>
<dbReference type="OrthoDB" id="9154019at2"/>
<keyword evidence="2" id="KW-0812">Transmembrane</keyword>
<feature type="transmembrane region" description="Helical" evidence="2">
    <location>
        <begin position="16"/>
        <end position="37"/>
    </location>
</feature>
<proteinExistence type="predicted"/>
<evidence type="ECO:0000313" key="4">
    <source>
        <dbReference type="Proteomes" id="UP000295357"/>
    </source>
</evidence>
<dbReference type="Proteomes" id="UP000295357">
    <property type="component" value="Unassembled WGS sequence"/>
</dbReference>